<dbReference type="EMBL" id="MZGX01000015">
    <property type="protein sequence ID" value="OPX43677.1"/>
    <property type="molecule type" value="Genomic_DNA"/>
</dbReference>
<evidence type="ECO:0000256" key="1">
    <source>
        <dbReference type="SAM" id="Phobius"/>
    </source>
</evidence>
<accession>A0A1V4SKB2</accession>
<evidence type="ECO:0000259" key="2">
    <source>
        <dbReference type="Pfam" id="PF10080"/>
    </source>
</evidence>
<feature type="transmembrane region" description="Helical" evidence="1">
    <location>
        <begin position="20"/>
        <end position="39"/>
    </location>
</feature>
<dbReference type="InterPro" id="IPR018758">
    <property type="entry name" value="FtrD-like"/>
</dbReference>
<dbReference type="Proteomes" id="UP000191554">
    <property type="component" value="Unassembled WGS sequence"/>
</dbReference>
<dbReference type="OrthoDB" id="9792533at2"/>
<gene>
    <name evidence="3" type="ORF">CLHUN_23970</name>
</gene>
<feature type="domain" description="Membrane iron-sulfur containing protein FtrD-like" evidence="2">
    <location>
        <begin position="63"/>
        <end position="166"/>
    </location>
</feature>
<keyword evidence="4" id="KW-1185">Reference proteome</keyword>
<protein>
    <recommendedName>
        <fullName evidence="2">Membrane iron-sulfur containing protein FtrD-like domain-containing protein</fullName>
    </recommendedName>
</protein>
<proteinExistence type="predicted"/>
<evidence type="ECO:0000313" key="3">
    <source>
        <dbReference type="EMBL" id="OPX43677.1"/>
    </source>
</evidence>
<reference evidence="3 4" key="1">
    <citation type="submission" date="2017-03" db="EMBL/GenBank/DDBJ databases">
        <title>Genome sequence of Clostridium hungatei DSM 14427.</title>
        <authorList>
            <person name="Poehlein A."/>
            <person name="Daniel R."/>
        </authorList>
    </citation>
    <scope>NUCLEOTIDE SEQUENCE [LARGE SCALE GENOMIC DNA]</scope>
    <source>
        <strain evidence="3 4">DSM 14427</strain>
    </source>
</reference>
<dbReference type="Pfam" id="PF10080">
    <property type="entry name" value="FtrD-like"/>
    <property type="match status" value="1"/>
</dbReference>
<organism evidence="3 4">
    <name type="scientific">Ruminiclostridium hungatei</name>
    <name type="common">Clostridium hungatei</name>
    <dbReference type="NCBI Taxonomy" id="48256"/>
    <lineage>
        <taxon>Bacteria</taxon>
        <taxon>Bacillati</taxon>
        <taxon>Bacillota</taxon>
        <taxon>Clostridia</taxon>
        <taxon>Eubacteriales</taxon>
        <taxon>Oscillospiraceae</taxon>
        <taxon>Ruminiclostridium</taxon>
    </lineage>
</organism>
<comment type="caution">
    <text evidence="3">The sequence shown here is derived from an EMBL/GenBank/DDBJ whole genome shotgun (WGS) entry which is preliminary data.</text>
</comment>
<name>A0A1V4SKB2_RUMHU</name>
<dbReference type="STRING" id="48256.CLHUN_23970"/>
<evidence type="ECO:0000313" key="4">
    <source>
        <dbReference type="Proteomes" id="UP000191554"/>
    </source>
</evidence>
<keyword evidence="1" id="KW-0812">Transmembrane</keyword>
<dbReference type="AlphaFoldDB" id="A0A1V4SKB2"/>
<dbReference type="RefSeq" id="WP_080064827.1">
    <property type="nucleotide sequence ID" value="NZ_MZGX01000015.1"/>
</dbReference>
<sequence>MNNKNIRTNNKNNNKRNRQIIITIVAVVLLVAAVVVPRLKAVGTADNAAADEDIVINKSEITETAKFYPVKIGGKNMEILAVKAGDGTIRTAFNTCQVCNGSPRAYYKQEGDILVCQNCGNKFSMDMIEQQRGGCNPIPIYAEDKTDDGTSITISKEFISANKELFTDNWKTK</sequence>
<keyword evidence="1" id="KW-1133">Transmembrane helix</keyword>
<keyword evidence="1" id="KW-0472">Membrane</keyword>